<organism evidence="2">
    <name type="scientific">bioreactor metagenome</name>
    <dbReference type="NCBI Taxonomy" id="1076179"/>
    <lineage>
        <taxon>unclassified sequences</taxon>
        <taxon>metagenomes</taxon>
        <taxon>ecological metagenomes</taxon>
    </lineage>
</organism>
<dbReference type="InterPro" id="IPR037883">
    <property type="entry name" value="Knr4/Smi1-like_sf"/>
</dbReference>
<evidence type="ECO:0000259" key="1">
    <source>
        <dbReference type="Pfam" id="PF09346"/>
    </source>
</evidence>
<gene>
    <name evidence="2" type="ORF">SDC9_102158</name>
</gene>
<accession>A0A645AWS5</accession>
<evidence type="ECO:0000313" key="2">
    <source>
        <dbReference type="EMBL" id="MPM55363.1"/>
    </source>
</evidence>
<name>A0A645AWS5_9ZZZZ</name>
<dbReference type="SUPFAM" id="SSF160631">
    <property type="entry name" value="SMI1/KNR4-like"/>
    <property type="match status" value="1"/>
</dbReference>
<dbReference type="AlphaFoldDB" id="A0A645AWS5"/>
<reference evidence="2" key="1">
    <citation type="submission" date="2019-08" db="EMBL/GenBank/DDBJ databases">
        <authorList>
            <person name="Kucharzyk K."/>
            <person name="Murdoch R.W."/>
            <person name="Higgins S."/>
            <person name="Loffler F."/>
        </authorList>
    </citation>
    <scope>NUCLEOTIDE SEQUENCE</scope>
</reference>
<protein>
    <recommendedName>
        <fullName evidence="1">Knr4/Smi1-like domain-containing protein</fullName>
    </recommendedName>
</protein>
<comment type="caution">
    <text evidence="2">The sequence shown here is derived from an EMBL/GenBank/DDBJ whole genome shotgun (WGS) entry which is preliminary data.</text>
</comment>
<dbReference type="Gene3D" id="3.40.1580.10">
    <property type="entry name" value="SMI1/KNR4-like"/>
    <property type="match status" value="1"/>
</dbReference>
<feature type="domain" description="Knr4/Smi1-like" evidence="1">
    <location>
        <begin position="52"/>
        <end position="78"/>
    </location>
</feature>
<sequence>MTNLLYVKGDGIVKLTGLEKLIDLICNLKENSLFKQDDTGNGITVEFEMNKPASEEKILEVEKEMQFKFPYSYREFLLNDLIYLSCNTSV</sequence>
<dbReference type="EMBL" id="VSSQ01015239">
    <property type="protein sequence ID" value="MPM55363.1"/>
    <property type="molecule type" value="Genomic_DNA"/>
</dbReference>
<dbReference type="Pfam" id="PF09346">
    <property type="entry name" value="SMI1_KNR4"/>
    <property type="match status" value="1"/>
</dbReference>
<dbReference type="InterPro" id="IPR018958">
    <property type="entry name" value="Knr4/Smi1-like_dom"/>
</dbReference>
<proteinExistence type="predicted"/>